<comment type="caution">
    <text evidence="2">The sequence shown here is derived from an EMBL/GenBank/DDBJ whole genome shotgun (WGS) entry which is preliminary data.</text>
</comment>
<gene>
    <name evidence="2" type="ORF">S01H4_41152</name>
</gene>
<organism evidence="2">
    <name type="scientific">marine sediment metagenome</name>
    <dbReference type="NCBI Taxonomy" id="412755"/>
    <lineage>
        <taxon>unclassified sequences</taxon>
        <taxon>metagenomes</taxon>
        <taxon>ecological metagenomes</taxon>
    </lineage>
</organism>
<sequence length="195" mass="22993">MLIAHGSIEMKPLAGAVVKSESEEDVAYFSQVLKEWLPYQVKNITLDFSKRIEAGVKVVFPDVEIQKCVFHATHLLNRGLLKELTRIKNEKFQVYTNEWSLIRANSLKMEEGKKLEKLRQLNIEDVKDAWQVYTKLCVIFSSKNFRKVKIDFERFIKSTLLKKWKGAELFIEKYNKNLSKFNWSQKGIKYIREKV</sequence>
<proteinExistence type="predicted"/>
<dbReference type="EMBL" id="BART01022485">
    <property type="protein sequence ID" value="GAG96977.1"/>
    <property type="molecule type" value="Genomic_DNA"/>
</dbReference>
<accession>X1CVL3</accession>
<reference evidence="2" key="1">
    <citation type="journal article" date="2014" name="Front. Microbiol.">
        <title>High frequency of phylogenetically diverse reductive dehalogenase-homologous genes in deep subseafloor sedimentary metagenomes.</title>
        <authorList>
            <person name="Kawai M."/>
            <person name="Futagami T."/>
            <person name="Toyoda A."/>
            <person name="Takaki Y."/>
            <person name="Nishi S."/>
            <person name="Hori S."/>
            <person name="Arai W."/>
            <person name="Tsubouchi T."/>
            <person name="Morono Y."/>
            <person name="Uchiyama I."/>
            <person name="Ito T."/>
            <person name="Fujiyama A."/>
            <person name="Inagaki F."/>
            <person name="Takami H."/>
        </authorList>
    </citation>
    <scope>NUCLEOTIDE SEQUENCE</scope>
    <source>
        <strain evidence="2">Expedition CK06-06</strain>
    </source>
</reference>
<evidence type="ECO:0000259" key="1">
    <source>
        <dbReference type="Pfam" id="PF01610"/>
    </source>
</evidence>
<evidence type="ECO:0000313" key="2">
    <source>
        <dbReference type="EMBL" id="GAG96977.1"/>
    </source>
</evidence>
<name>X1CVL3_9ZZZZ</name>
<dbReference type="InterPro" id="IPR002560">
    <property type="entry name" value="Transposase_DDE"/>
</dbReference>
<feature type="domain" description="Transposase IS204/IS1001/IS1096/IS1165 DDE" evidence="1">
    <location>
        <begin position="17"/>
        <end position="165"/>
    </location>
</feature>
<dbReference type="AlphaFoldDB" id="X1CVL3"/>
<dbReference type="Pfam" id="PF01610">
    <property type="entry name" value="DDE_Tnp_ISL3"/>
    <property type="match status" value="1"/>
</dbReference>
<protein>
    <recommendedName>
        <fullName evidence="1">Transposase IS204/IS1001/IS1096/IS1165 DDE domain-containing protein</fullName>
    </recommendedName>
</protein>